<accession>A0AAW1UEQ0</accession>
<keyword evidence="3" id="KW-1185">Reference proteome</keyword>
<dbReference type="Proteomes" id="UP001431783">
    <property type="component" value="Unassembled WGS sequence"/>
</dbReference>
<feature type="region of interest" description="Disordered" evidence="1">
    <location>
        <begin position="48"/>
        <end position="79"/>
    </location>
</feature>
<feature type="region of interest" description="Disordered" evidence="1">
    <location>
        <begin position="1"/>
        <end position="33"/>
    </location>
</feature>
<dbReference type="AlphaFoldDB" id="A0AAW1UEQ0"/>
<sequence>MESNYIKVAQRASSDISSHRGITKNAIGNSPRMRYSSVVGSSNAITQGHLSNLSEPTEKVNNNENLLHPPYTGNENENQGKWTTVIHNKRKPKNIPNRKDEIVCKGIQNTFATFKGATRR</sequence>
<organism evidence="2 3">
    <name type="scientific">Henosepilachna vigintioctopunctata</name>
    <dbReference type="NCBI Taxonomy" id="420089"/>
    <lineage>
        <taxon>Eukaryota</taxon>
        <taxon>Metazoa</taxon>
        <taxon>Ecdysozoa</taxon>
        <taxon>Arthropoda</taxon>
        <taxon>Hexapoda</taxon>
        <taxon>Insecta</taxon>
        <taxon>Pterygota</taxon>
        <taxon>Neoptera</taxon>
        <taxon>Endopterygota</taxon>
        <taxon>Coleoptera</taxon>
        <taxon>Polyphaga</taxon>
        <taxon>Cucujiformia</taxon>
        <taxon>Coccinelloidea</taxon>
        <taxon>Coccinellidae</taxon>
        <taxon>Epilachninae</taxon>
        <taxon>Epilachnini</taxon>
        <taxon>Henosepilachna</taxon>
    </lineage>
</organism>
<evidence type="ECO:0000256" key="1">
    <source>
        <dbReference type="SAM" id="MobiDB-lite"/>
    </source>
</evidence>
<comment type="caution">
    <text evidence="2">The sequence shown here is derived from an EMBL/GenBank/DDBJ whole genome shotgun (WGS) entry which is preliminary data.</text>
</comment>
<evidence type="ECO:0000313" key="2">
    <source>
        <dbReference type="EMBL" id="KAK9878627.1"/>
    </source>
</evidence>
<proteinExistence type="predicted"/>
<dbReference type="EMBL" id="JARQZJ010000051">
    <property type="protein sequence ID" value="KAK9878627.1"/>
    <property type="molecule type" value="Genomic_DNA"/>
</dbReference>
<reference evidence="2 3" key="1">
    <citation type="submission" date="2023-03" db="EMBL/GenBank/DDBJ databases">
        <title>Genome insight into feeding habits of ladybird beetles.</title>
        <authorList>
            <person name="Li H.-S."/>
            <person name="Huang Y.-H."/>
            <person name="Pang H."/>
        </authorList>
    </citation>
    <scope>NUCLEOTIDE SEQUENCE [LARGE SCALE GENOMIC DNA]</scope>
    <source>
        <strain evidence="2">SYSU_2023b</strain>
        <tissue evidence="2">Whole body</tissue>
    </source>
</reference>
<gene>
    <name evidence="2" type="ORF">WA026_022888</name>
</gene>
<name>A0AAW1UEQ0_9CUCU</name>
<evidence type="ECO:0000313" key="3">
    <source>
        <dbReference type="Proteomes" id="UP001431783"/>
    </source>
</evidence>
<feature type="compositionally biased region" description="Polar residues" evidence="1">
    <location>
        <begin position="48"/>
        <end position="65"/>
    </location>
</feature>
<protein>
    <submittedName>
        <fullName evidence="2">Uncharacterized protein</fullName>
    </submittedName>
</protein>